<dbReference type="Pfam" id="PF24781">
    <property type="entry name" value="FANCA_helical"/>
    <property type="match status" value="1"/>
</dbReference>
<reference evidence="6" key="2">
    <citation type="submission" date="2025-09" db="UniProtKB">
        <authorList>
            <consortium name="Ensembl"/>
        </authorList>
    </citation>
    <scope>IDENTIFICATION</scope>
</reference>
<sequence>MAASCRRHYQDGGQEGGTTPLPANRRRQAPRRAANGGAERAGWFGGQRLGAAMMAGAGGSELRALLAGRARKRRSTFESGAELREAALQLLDRHQNLNDLLLEVEDLVKPVGESGQEHQEALSESFIVSVLQEQASRLGVPAAVLAAKNAVTNIERICQPSASPSQVPLLNLDQRKRLSCLLQTVKDLLVTNVFSRSHFCQEIWKMQDLPVLEAVWHLHRGNIIGLGELLESNPDAPAVVEWLCGSLRALCEQAEEPSQDAELAGRVLSDFAITFLQNGFQQTSELGRRCEFKKVPNICRAVLQRMLTWVLDAVGKEKQEDVSALQAMRFWLNVFSVSTYGSAVHPDSLQQFFRHTLTEVLTYSPLLKVSDAIHMQREWSFTRTCSLLTTLYRKLFVAFSAKESICQLQQVLETHEVNWQHVLSCVSTLVVCQAEAEQLFKDLLSHLLIKAFENYDMENMITAFLIARQAALEGPAVFMPYSEWFKASFGNAGGQHGSSKKALVFLFEFLSELVPFEVAPYLKVHIMYPPFVPSKHRSILLEYITLAKTRLADLKVAIEDMGLYEDLSSTDEAMQPQGQALRDVEKALQIFENTRKIPTSVIEASIFRRPYYISWFLPALLRPRVLPKTPDVCMAFIDSLKRADKIPSNLYSTYIQACCAMKEKMLQDESKVETSHSKEPVEQLKAELAELRMLIVDQAKYEDVPAQIALISDRLSSVLGHSGDANDTATLNSRIQVNVFDPKLEPCHQSVVDLLLTSFCQNLIAASYFNPPDRQGPCLSLFVKMICGHRSLIPALLGRLCQLIYHQGPSLNDAHILGLAAFVIHLSESRSLIPEMEADLGISQPVAERVLSISEYWSCLLVCRTKESFSFCMRFCTAAVSYLMCKFPSFSRDDLCPLVPPSLVKKLQYIVPRLSLEARGITCEDSKADLNWSTLSCPSLNYRRASLCLWKQARFQELLKEKAFQLSFREWLLLELEVHPEKDILSASERQDFHYWAIYQWYLPAPSASGGCDGDLEKACGIIINTILDFSQRLDLGSYGQLKMSVNPDILCKLQEMVLELGCRRKLLSGCLDAKRHFLFKILQERLKDRRHDSALGEQLWRQQELLLHRRILVGLPASTLIMTCRKGKKTTLDCEDFFHFVNSELKNVCSRGYALPYDITAHFFRGLLNASLDCEESAEAVNDVLTTCQAKCPIVLFSAVLWWPRLEPILCSQWKRLFGAPLAEELERLRECQSSATGFLSSGGVFPLSGPPWISAAFLHCTVQQQSPRGRERHILKRLGTDTEQLLVSLLFFSLMDLISAKIAPKEGVDFQTSLEWSLEILQCLEERGASWPLLFQSPEEGSRKYLVLRSAASDCHSRLLPLAFYSLTPGFDQELLAREQLFLYVALDLYIQLLQLFVEGKDLPQTDQVGQGPDPAEHGDPVEVISKARRFLLAAIPRCPTRSFGNVGPLLDACDQLDPELGAILLHRSRPAAALDLDEELVLF</sequence>
<dbReference type="InterPro" id="IPR031729">
    <property type="entry name" value="Fanconi_A_N"/>
</dbReference>
<feature type="compositionally biased region" description="Low complexity" evidence="1">
    <location>
        <begin position="31"/>
        <end position="40"/>
    </location>
</feature>
<name>A0A8B9DE21_ANSCY</name>
<dbReference type="PRINTS" id="PR00826">
    <property type="entry name" value="FANCONIAGENE"/>
</dbReference>
<dbReference type="GO" id="GO:0045589">
    <property type="term" value="P:regulation of regulatory T cell differentiation"/>
    <property type="evidence" value="ECO:0007669"/>
    <property type="project" value="TreeGrafter"/>
</dbReference>
<protein>
    <submittedName>
        <fullName evidence="6">FA complementation group A</fullName>
    </submittedName>
</protein>
<dbReference type="InterPro" id="IPR055277">
    <property type="entry name" value="Fanconi_A_C"/>
</dbReference>
<dbReference type="PANTHER" id="PTHR12047">
    <property type="entry name" value="FANCONI ANEMIA GROUP A PROTEIN"/>
    <property type="match status" value="1"/>
</dbReference>
<dbReference type="Pfam" id="PF15865">
    <property type="entry name" value="Fanconi_A_N"/>
    <property type="match status" value="1"/>
</dbReference>
<dbReference type="InterPro" id="IPR055387">
    <property type="entry name" value="FANCA_arcN"/>
</dbReference>
<dbReference type="InterPro" id="IPR003516">
    <property type="entry name" value="FANCA"/>
</dbReference>
<evidence type="ECO:0000259" key="2">
    <source>
        <dbReference type="Pfam" id="PF03511"/>
    </source>
</evidence>
<dbReference type="Pfam" id="PF03511">
    <property type="entry name" value="FANCA_CTD"/>
    <property type="match status" value="1"/>
</dbReference>
<evidence type="ECO:0000313" key="6">
    <source>
        <dbReference type="Ensembl" id="ENSACDP00005004797.1"/>
    </source>
</evidence>
<evidence type="ECO:0000259" key="4">
    <source>
        <dbReference type="Pfam" id="PF24781"/>
    </source>
</evidence>
<feature type="region of interest" description="Disordered" evidence="1">
    <location>
        <begin position="1"/>
        <end position="40"/>
    </location>
</feature>
<dbReference type="GO" id="GO:0043240">
    <property type="term" value="C:Fanconi anaemia nuclear complex"/>
    <property type="evidence" value="ECO:0007669"/>
    <property type="project" value="InterPro"/>
</dbReference>
<proteinExistence type="predicted"/>
<dbReference type="Ensembl" id="ENSACDT00005005751.1">
    <property type="protein sequence ID" value="ENSACDP00005004797.1"/>
    <property type="gene ID" value="ENSACDG00005003505.1"/>
</dbReference>
<evidence type="ECO:0000259" key="5">
    <source>
        <dbReference type="Pfam" id="PF24783"/>
    </source>
</evidence>
<evidence type="ECO:0000256" key="1">
    <source>
        <dbReference type="SAM" id="MobiDB-lite"/>
    </source>
</evidence>
<dbReference type="Proteomes" id="UP000694521">
    <property type="component" value="Unplaced"/>
</dbReference>
<feature type="domain" description="Fanconi anaemia group A protein helical" evidence="4">
    <location>
        <begin position="577"/>
        <end position="658"/>
    </location>
</feature>
<organism evidence="6 7">
    <name type="scientific">Anser cygnoides</name>
    <name type="common">Swan goose</name>
    <dbReference type="NCBI Taxonomy" id="8845"/>
    <lineage>
        <taxon>Eukaryota</taxon>
        <taxon>Metazoa</taxon>
        <taxon>Chordata</taxon>
        <taxon>Craniata</taxon>
        <taxon>Vertebrata</taxon>
        <taxon>Euteleostomi</taxon>
        <taxon>Archelosauria</taxon>
        <taxon>Archosauria</taxon>
        <taxon>Dinosauria</taxon>
        <taxon>Saurischia</taxon>
        <taxon>Theropoda</taxon>
        <taxon>Coelurosauria</taxon>
        <taxon>Aves</taxon>
        <taxon>Neognathae</taxon>
        <taxon>Galloanserae</taxon>
        <taxon>Anseriformes</taxon>
        <taxon>Anatidae</taxon>
        <taxon>Anserinae</taxon>
        <taxon>Anser</taxon>
    </lineage>
</organism>
<evidence type="ECO:0000313" key="7">
    <source>
        <dbReference type="Proteomes" id="UP000694521"/>
    </source>
</evidence>
<feature type="domain" description="Fanconi anaemia group A protein arcN subdomain" evidence="5">
    <location>
        <begin position="679"/>
        <end position="919"/>
    </location>
</feature>
<reference evidence="6" key="1">
    <citation type="submission" date="2025-08" db="UniProtKB">
        <authorList>
            <consortium name="Ensembl"/>
        </authorList>
    </citation>
    <scope>IDENTIFICATION</scope>
</reference>
<keyword evidence="7" id="KW-1185">Reference proteome</keyword>
<gene>
    <name evidence="6" type="primary">FANCA</name>
</gene>
<dbReference type="InterPro" id="IPR055386">
    <property type="entry name" value="FANCA_helical"/>
</dbReference>
<evidence type="ECO:0000259" key="3">
    <source>
        <dbReference type="Pfam" id="PF15865"/>
    </source>
</evidence>
<accession>A0A8B9DE21</accession>
<feature type="domain" description="Fanconi anaemia group A protein C-terminal" evidence="2">
    <location>
        <begin position="1255"/>
        <end position="1462"/>
    </location>
</feature>
<feature type="domain" description="Fanconi anaemia group A protein N-terminal" evidence="3">
    <location>
        <begin position="203"/>
        <end position="556"/>
    </location>
</feature>
<dbReference type="Pfam" id="PF24783">
    <property type="entry name" value="FANCA_arcN"/>
    <property type="match status" value="1"/>
</dbReference>
<dbReference type="PANTHER" id="PTHR12047:SF2">
    <property type="entry name" value="FANCONI ANEMIA GROUP A PROTEIN"/>
    <property type="match status" value="1"/>
</dbReference>
<dbReference type="GO" id="GO:0036297">
    <property type="term" value="P:interstrand cross-link repair"/>
    <property type="evidence" value="ECO:0007669"/>
    <property type="project" value="InterPro"/>
</dbReference>